<reference evidence="2" key="1">
    <citation type="submission" date="2019-08" db="EMBL/GenBank/DDBJ databases">
        <authorList>
            <person name="Kucharzyk K."/>
            <person name="Murdoch R.W."/>
            <person name="Higgins S."/>
            <person name="Loffler F."/>
        </authorList>
    </citation>
    <scope>NUCLEOTIDE SEQUENCE</scope>
</reference>
<name>A0A644ZIN4_9ZZZZ</name>
<organism evidence="2">
    <name type="scientific">bioreactor metagenome</name>
    <dbReference type="NCBI Taxonomy" id="1076179"/>
    <lineage>
        <taxon>unclassified sequences</taxon>
        <taxon>metagenomes</taxon>
        <taxon>ecological metagenomes</taxon>
    </lineage>
</organism>
<dbReference type="SUPFAM" id="SSF47413">
    <property type="entry name" value="lambda repressor-like DNA-binding domains"/>
    <property type="match status" value="1"/>
</dbReference>
<evidence type="ECO:0000313" key="2">
    <source>
        <dbReference type="EMBL" id="MPM38553.1"/>
    </source>
</evidence>
<dbReference type="InterPro" id="IPR010982">
    <property type="entry name" value="Lambda_DNA-bd_dom_sf"/>
</dbReference>
<evidence type="ECO:0000259" key="1">
    <source>
        <dbReference type="PROSITE" id="PS50943"/>
    </source>
</evidence>
<feature type="domain" description="HTH cro/C1-type" evidence="1">
    <location>
        <begin position="37"/>
        <end position="61"/>
    </location>
</feature>
<protein>
    <recommendedName>
        <fullName evidence="1">HTH cro/C1-type domain-containing protein</fullName>
    </recommendedName>
</protein>
<dbReference type="EMBL" id="VSSQ01008323">
    <property type="protein sequence ID" value="MPM38553.1"/>
    <property type="molecule type" value="Genomic_DNA"/>
</dbReference>
<dbReference type="InterPro" id="IPR001387">
    <property type="entry name" value="Cro/C1-type_HTH"/>
</dbReference>
<dbReference type="Gene3D" id="1.10.260.40">
    <property type="entry name" value="lambda repressor-like DNA-binding domains"/>
    <property type="match status" value="1"/>
</dbReference>
<sequence length="73" mass="8375">MGVGYKKLWKLLIDKKMKKRDLMEIASLSPSIITNLNNNRSITTNTLQRICTALNCKVEDIIEITPEIKDIIE</sequence>
<gene>
    <name evidence="2" type="ORF">SDC9_85182</name>
</gene>
<accession>A0A644ZIN4</accession>
<dbReference type="Pfam" id="PF13443">
    <property type="entry name" value="HTH_26"/>
    <property type="match status" value="1"/>
</dbReference>
<dbReference type="PROSITE" id="PS50943">
    <property type="entry name" value="HTH_CROC1"/>
    <property type="match status" value="1"/>
</dbReference>
<dbReference type="AlphaFoldDB" id="A0A644ZIN4"/>
<dbReference type="GO" id="GO:0003677">
    <property type="term" value="F:DNA binding"/>
    <property type="evidence" value="ECO:0007669"/>
    <property type="project" value="InterPro"/>
</dbReference>
<comment type="caution">
    <text evidence="2">The sequence shown here is derived from an EMBL/GenBank/DDBJ whole genome shotgun (WGS) entry which is preliminary data.</text>
</comment>
<proteinExistence type="predicted"/>